<accession>A0ABS8EFT8</accession>
<feature type="region of interest" description="Disordered" evidence="1">
    <location>
        <begin position="153"/>
        <end position="172"/>
    </location>
</feature>
<evidence type="ECO:0000256" key="1">
    <source>
        <dbReference type="SAM" id="MobiDB-lite"/>
    </source>
</evidence>
<proteinExistence type="predicted"/>
<feature type="transmembrane region" description="Helical" evidence="2">
    <location>
        <begin position="570"/>
        <end position="590"/>
    </location>
</feature>
<gene>
    <name evidence="3" type="ORF">K7B10_34415</name>
</gene>
<name>A0ABS8EFT8_9ACTN</name>
<feature type="transmembrane region" description="Helical" evidence="2">
    <location>
        <begin position="859"/>
        <end position="888"/>
    </location>
</feature>
<feature type="compositionally biased region" description="Low complexity" evidence="1">
    <location>
        <begin position="23"/>
        <end position="43"/>
    </location>
</feature>
<feature type="region of interest" description="Disordered" evidence="1">
    <location>
        <begin position="1"/>
        <end position="50"/>
    </location>
</feature>
<protein>
    <recommendedName>
        <fullName evidence="5">ABC transport system permease protein</fullName>
    </recommendedName>
</protein>
<keyword evidence="2" id="KW-0812">Transmembrane</keyword>
<feature type="transmembrane region" description="Helical" evidence="2">
    <location>
        <begin position="67"/>
        <end position="88"/>
    </location>
</feature>
<dbReference type="Proteomes" id="UP001520654">
    <property type="component" value="Unassembled WGS sequence"/>
</dbReference>
<feature type="transmembrane region" description="Helical" evidence="2">
    <location>
        <begin position="480"/>
        <end position="498"/>
    </location>
</feature>
<feature type="transmembrane region" description="Helical" evidence="2">
    <location>
        <begin position="409"/>
        <end position="436"/>
    </location>
</feature>
<keyword evidence="4" id="KW-1185">Reference proteome</keyword>
<comment type="caution">
    <text evidence="3">The sequence shown here is derived from an EMBL/GenBank/DDBJ whole genome shotgun (WGS) entry which is preliminary data.</text>
</comment>
<evidence type="ECO:0008006" key="5">
    <source>
        <dbReference type="Google" id="ProtNLM"/>
    </source>
</evidence>
<feature type="transmembrane region" description="Helical" evidence="2">
    <location>
        <begin position="908"/>
        <end position="930"/>
    </location>
</feature>
<evidence type="ECO:0000313" key="4">
    <source>
        <dbReference type="Proteomes" id="UP001520654"/>
    </source>
</evidence>
<keyword evidence="2" id="KW-1133">Transmembrane helix</keyword>
<feature type="transmembrane region" description="Helical" evidence="2">
    <location>
        <begin position="442"/>
        <end position="468"/>
    </location>
</feature>
<feature type="transmembrane region" description="Helical" evidence="2">
    <location>
        <begin position="361"/>
        <end position="388"/>
    </location>
</feature>
<sequence length="950" mass="96805">MTRPADTPDSARHGAPDGPPDHAPASGPARGPGARPTAPSGARTGAPSAVRPAPWVRTRLRTAPSSALLATALAFVAVLLAASLPRAVDRGADQALRSFLHDRGPVATSLLATSTARYGDQSTENLDSVRNALLARTGAGFAIAPSGVVHGTQASKQRDLANPGLPSPDGVPPRMDLLYLRDAAAHTELVEGRWPSGGAPDGPVPIALSRQAAQTLGVRVGTVLESFASNSEPMSAEIVGLYRATDEDDVFWAGLPCLTRACQANTPSVPPQRYWQTAALVGPDRLDRLALWGEGAEDFWRLPVDTGRLRADLLPDVAREIASYVGGPTASALRGSTRRSDLRITSRLPELFKQAEARQQAVAPLAAIGPAGVAGVAAVVFCLAAALTGDRRESELRLLLARGGSPRGIVGRLLGEGAVTVLPAAALATALALWLLPTPRGTASLLAAAAVTLLALLAFPVRAAVLLSARRRGPAPRRRLVAELLAVAATAAAVFEVRSRGVAPAGEGLDPLLVAAPLLLALCGGLALARLQPVLVGVLARAAGRRPGLIGFLGLARAARGTGGRARPSVLPLIALLLAVTTGGFGATVLDAVDTGRLRVARLAVGGDVQISAPYGGTLPPAMTEAAAALPGVRTSVGVWTDDKAFVFGTVQGSTQVTVVVADPVAYAELAGTIGRGRFDPALLAKDPGAGAPLPALFSSDLAKLAEAGTYRLSFGDGGELQIGSVGVVEGTPVRPGTGGAVVVLPAGPTTARLPKTGHPDRWLATGAVDGDRLREAVRATAPAGTAARFTVRTSADTAAELGSDPLQRSAGRLFWASVAGAAGFALLAVLLTLVRAAPERAALLARLRTMGLRPRDGIRLILTEALPQALAATLGGALVAAAAVALLGPAMDLSALVGSTVPTGLRLTAPPLLTQALGLAFLVTVAVLAEAAISGRRQITTELRAGDQR</sequence>
<evidence type="ECO:0000256" key="2">
    <source>
        <dbReference type="SAM" id="Phobius"/>
    </source>
</evidence>
<dbReference type="RefSeq" id="WP_229342811.1">
    <property type="nucleotide sequence ID" value="NZ_JAINUL010000001.1"/>
</dbReference>
<reference evidence="3 4" key="1">
    <citation type="submission" date="2021-08" db="EMBL/GenBank/DDBJ databases">
        <title>Genomic Architecture of Streptomyces flavotricini NGL1 and Streptomyces erythrochromogenes HMS4 With Differential Plant Beneficial attributes and laccase production capabilities.</title>
        <authorList>
            <person name="Salwan R."/>
            <person name="Kaur R."/>
            <person name="Sharma V."/>
        </authorList>
    </citation>
    <scope>NUCLEOTIDE SEQUENCE [LARGE SCALE GENOMIC DNA]</scope>
    <source>
        <strain evidence="3 4">NGL1</strain>
    </source>
</reference>
<evidence type="ECO:0000313" key="3">
    <source>
        <dbReference type="EMBL" id="MCC0099788.1"/>
    </source>
</evidence>
<keyword evidence="2" id="KW-0472">Membrane</keyword>
<organism evidence="3 4">
    <name type="scientific">Streptomyces flavotricini</name>
    <dbReference type="NCBI Taxonomy" id="66888"/>
    <lineage>
        <taxon>Bacteria</taxon>
        <taxon>Bacillati</taxon>
        <taxon>Actinomycetota</taxon>
        <taxon>Actinomycetes</taxon>
        <taxon>Kitasatosporales</taxon>
        <taxon>Streptomycetaceae</taxon>
        <taxon>Streptomyces</taxon>
    </lineage>
</organism>
<dbReference type="EMBL" id="JAINUL010000001">
    <property type="protein sequence ID" value="MCC0099788.1"/>
    <property type="molecule type" value="Genomic_DNA"/>
</dbReference>
<feature type="transmembrane region" description="Helical" evidence="2">
    <location>
        <begin position="518"/>
        <end position="540"/>
    </location>
</feature>
<feature type="transmembrane region" description="Helical" evidence="2">
    <location>
        <begin position="814"/>
        <end position="838"/>
    </location>
</feature>